<evidence type="ECO:0000256" key="4">
    <source>
        <dbReference type="ARBA" id="ARBA00010763"/>
    </source>
</evidence>
<evidence type="ECO:0000256" key="10">
    <source>
        <dbReference type="ARBA" id="ARBA00022842"/>
    </source>
</evidence>
<dbReference type="InterPro" id="IPR005111">
    <property type="entry name" value="MoeA_C_domain_IV"/>
</dbReference>
<comment type="catalytic activity">
    <reaction evidence="12">
        <text>adenylyl-molybdopterin + molybdate = Mo-molybdopterin + AMP + H(+)</text>
        <dbReference type="Rhea" id="RHEA:35047"/>
        <dbReference type="ChEBI" id="CHEBI:15378"/>
        <dbReference type="ChEBI" id="CHEBI:36264"/>
        <dbReference type="ChEBI" id="CHEBI:62727"/>
        <dbReference type="ChEBI" id="CHEBI:71302"/>
        <dbReference type="ChEBI" id="CHEBI:456215"/>
        <dbReference type="EC" id="2.10.1.1"/>
    </reaction>
</comment>
<accession>A0A840QSQ3</accession>
<keyword evidence="11 13" id="KW-0501">Molybdenum cofactor biosynthesis</keyword>
<keyword evidence="7 13" id="KW-0500">Molybdenum</keyword>
<dbReference type="Pfam" id="PF03454">
    <property type="entry name" value="MoeA_C"/>
    <property type="match status" value="1"/>
</dbReference>
<dbReference type="Proteomes" id="UP000551878">
    <property type="component" value="Unassembled WGS sequence"/>
</dbReference>
<organism evidence="15 16">
    <name type="scientific">Texcoconibacillus texcoconensis</name>
    <dbReference type="NCBI Taxonomy" id="1095777"/>
    <lineage>
        <taxon>Bacteria</taxon>
        <taxon>Bacillati</taxon>
        <taxon>Bacillota</taxon>
        <taxon>Bacilli</taxon>
        <taxon>Bacillales</taxon>
        <taxon>Bacillaceae</taxon>
        <taxon>Texcoconibacillus</taxon>
    </lineage>
</organism>
<evidence type="ECO:0000256" key="8">
    <source>
        <dbReference type="ARBA" id="ARBA00022679"/>
    </source>
</evidence>
<evidence type="ECO:0000256" key="1">
    <source>
        <dbReference type="ARBA" id="ARBA00001946"/>
    </source>
</evidence>
<keyword evidence="8 13" id="KW-0808">Transferase</keyword>
<comment type="cofactor">
    <cofactor evidence="1 13">
        <name>Mg(2+)</name>
        <dbReference type="ChEBI" id="CHEBI:18420"/>
    </cofactor>
</comment>
<evidence type="ECO:0000256" key="6">
    <source>
        <dbReference type="ARBA" id="ARBA00021108"/>
    </source>
</evidence>
<dbReference type="GO" id="GO:0006777">
    <property type="term" value="P:Mo-molybdopterin cofactor biosynthetic process"/>
    <property type="evidence" value="ECO:0007669"/>
    <property type="project" value="UniProtKB-UniRule"/>
</dbReference>
<dbReference type="GO" id="GO:0005829">
    <property type="term" value="C:cytosol"/>
    <property type="evidence" value="ECO:0007669"/>
    <property type="project" value="TreeGrafter"/>
</dbReference>
<evidence type="ECO:0000256" key="5">
    <source>
        <dbReference type="ARBA" id="ARBA00013269"/>
    </source>
</evidence>
<evidence type="ECO:0000256" key="9">
    <source>
        <dbReference type="ARBA" id="ARBA00022723"/>
    </source>
</evidence>
<protein>
    <recommendedName>
        <fullName evidence="6 13">Molybdopterin molybdenumtransferase</fullName>
        <ecNumber evidence="5 13">2.10.1.1</ecNumber>
    </recommendedName>
</protein>
<dbReference type="FunFam" id="2.170.190.11:FF:000001">
    <property type="entry name" value="Molybdopterin molybdenumtransferase"/>
    <property type="match status" value="1"/>
</dbReference>
<evidence type="ECO:0000259" key="14">
    <source>
        <dbReference type="SMART" id="SM00852"/>
    </source>
</evidence>
<dbReference type="InterPro" id="IPR036425">
    <property type="entry name" value="MoaB/Mog-like_dom_sf"/>
</dbReference>
<evidence type="ECO:0000256" key="3">
    <source>
        <dbReference type="ARBA" id="ARBA00005046"/>
    </source>
</evidence>
<dbReference type="InterPro" id="IPR001453">
    <property type="entry name" value="MoaB/Mog_dom"/>
</dbReference>
<dbReference type="InterPro" id="IPR038987">
    <property type="entry name" value="MoeA-like"/>
</dbReference>
<dbReference type="RefSeq" id="WP_184664751.1">
    <property type="nucleotide sequence ID" value="NZ_JACHHB010000012.1"/>
</dbReference>
<evidence type="ECO:0000313" key="15">
    <source>
        <dbReference type="EMBL" id="MBB5174321.1"/>
    </source>
</evidence>
<comment type="caution">
    <text evidence="15">The sequence shown here is derived from an EMBL/GenBank/DDBJ whole genome shotgun (WGS) entry which is preliminary data.</text>
</comment>
<evidence type="ECO:0000256" key="11">
    <source>
        <dbReference type="ARBA" id="ARBA00023150"/>
    </source>
</evidence>
<feature type="domain" description="MoaB/Mog" evidence="14">
    <location>
        <begin position="189"/>
        <end position="327"/>
    </location>
</feature>
<keyword evidence="16" id="KW-1185">Reference proteome</keyword>
<dbReference type="InterPro" id="IPR005110">
    <property type="entry name" value="MoeA_linker/N"/>
</dbReference>
<dbReference type="FunFam" id="3.40.980.10:FF:000004">
    <property type="entry name" value="Molybdopterin molybdenumtransferase"/>
    <property type="match status" value="1"/>
</dbReference>
<reference evidence="15 16" key="1">
    <citation type="submission" date="2020-08" db="EMBL/GenBank/DDBJ databases">
        <title>Genomic Encyclopedia of Type Strains, Phase IV (KMG-IV): sequencing the most valuable type-strain genomes for metagenomic binning, comparative biology and taxonomic classification.</title>
        <authorList>
            <person name="Goeker M."/>
        </authorList>
    </citation>
    <scope>NUCLEOTIDE SEQUENCE [LARGE SCALE GENOMIC DNA]</scope>
    <source>
        <strain evidence="15 16">DSM 24696</strain>
    </source>
</reference>
<gene>
    <name evidence="15" type="ORF">HNQ41_002536</name>
</gene>
<dbReference type="Pfam" id="PF03453">
    <property type="entry name" value="MoeA_N"/>
    <property type="match status" value="1"/>
</dbReference>
<keyword evidence="10 13" id="KW-0460">Magnesium</keyword>
<dbReference type="InterPro" id="IPR036688">
    <property type="entry name" value="MoeA_C_domain_IV_sf"/>
</dbReference>
<evidence type="ECO:0000256" key="12">
    <source>
        <dbReference type="ARBA" id="ARBA00047317"/>
    </source>
</evidence>
<dbReference type="AlphaFoldDB" id="A0A840QSQ3"/>
<comment type="pathway">
    <text evidence="3 13">Cofactor biosynthesis; molybdopterin biosynthesis.</text>
</comment>
<proteinExistence type="inferred from homology"/>
<evidence type="ECO:0000313" key="16">
    <source>
        <dbReference type="Proteomes" id="UP000551878"/>
    </source>
</evidence>
<dbReference type="Gene3D" id="3.40.980.10">
    <property type="entry name" value="MoaB/Mog-like domain"/>
    <property type="match status" value="1"/>
</dbReference>
<evidence type="ECO:0000256" key="7">
    <source>
        <dbReference type="ARBA" id="ARBA00022505"/>
    </source>
</evidence>
<dbReference type="PANTHER" id="PTHR10192">
    <property type="entry name" value="MOLYBDOPTERIN BIOSYNTHESIS PROTEIN"/>
    <property type="match status" value="1"/>
</dbReference>
<dbReference type="SMART" id="SM00852">
    <property type="entry name" value="MoCF_biosynth"/>
    <property type="match status" value="1"/>
</dbReference>
<dbReference type="SUPFAM" id="SSF63882">
    <property type="entry name" value="MoeA N-terminal region -like"/>
    <property type="match status" value="1"/>
</dbReference>
<dbReference type="PANTHER" id="PTHR10192:SF5">
    <property type="entry name" value="GEPHYRIN"/>
    <property type="match status" value="1"/>
</dbReference>
<evidence type="ECO:0000256" key="13">
    <source>
        <dbReference type="RuleBase" id="RU365090"/>
    </source>
</evidence>
<dbReference type="EC" id="2.10.1.1" evidence="5 13"/>
<dbReference type="GO" id="GO:0061599">
    <property type="term" value="F:molybdopterin molybdotransferase activity"/>
    <property type="evidence" value="ECO:0007669"/>
    <property type="project" value="UniProtKB-UniRule"/>
</dbReference>
<keyword evidence="9 13" id="KW-0479">Metal-binding</keyword>
<sequence>MIEKRQAISIYDAIARVMKYKVEGDIEWVDIDDADNRYLAEPIRADHDIPPFDRSPLDGYAIKAEDTDGAGRENPVKLEVIETIGAGEVASKIPERGQAVRVMTGTLLPEGTDTIVMFELAREQEHDGKSYIQITRSFSPGDYVSFRGEETEKGQALVERGKCIDAGVKALLATFGYKRVPVRKRPIVGIYATGTELLDVDEPLESGKIRNSNSYMVTTQVRQAGGIPKYYGKLMDDFDTCFNAVSKSLEEVDVLITTGGVSVGDFDYLPRIYEKLGADVLFNKIAMRPGSVTTAAAYNGKLLFGLSGNPSACFVGFELYARPWVQTYIGSSKPYLQRVKATMTKEFLKPNPFTRFIRSKTRFEGDCLTVEPAGLDKSQVVTSLAHTNALAVLPGGSRGYETGTKVDALLLGGEGSTEPLDDRNVKKER</sequence>
<dbReference type="EMBL" id="JACHHB010000012">
    <property type="protein sequence ID" value="MBB5174321.1"/>
    <property type="molecule type" value="Genomic_DNA"/>
</dbReference>
<dbReference type="GO" id="GO:0046872">
    <property type="term" value="F:metal ion binding"/>
    <property type="evidence" value="ECO:0007669"/>
    <property type="project" value="UniProtKB-UniRule"/>
</dbReference>
<dbReference type="CDD" id="cd00887">
    <property type="entry name" value="MoeA"/>
    <property type="match status" value="1"/>
</dbReference>
<dbReference type="Pfam" id="PF00994">
    <property type="entry name" value="MoCF_biosynth"/>
    <property type="match status" value="1"/>
</dbReference>
<dbReference type="Gene3D" id="2.40.340.10">
    <property type="entry name" value="MoeA, C-terminal, domain IV"/>
    <property type="match status" value="1"/>
</dbReference>
<dbReference type="SUPFAM" id="SSF63867">
    <property type="entry name" value="MoeA C-terminal domain-like"/>
    <property type="match status" value="1"/>
</dbReference>
<dbReference type="UniPathway" id="UPA00344"/>
<evidence type="ECO:0000256" key="2">
    <source>
        <dbReference type="ARBA" id="ARBA00002901"/>
    </source>
</evidence>
<dbReference type="NCBIfam" id="NF045515">
    <property type="entry name" value="Glp_gephyrin"/>
    <property type="match status" value="1"/>
</dbReference>
<name>A0A840QSQ3_9BACI</name>
<dbReference type="Gene3D" id="2.170.190.11">
    <property type="entry name" value="Molybdopterin biosynthesis moea protein, domain 3"/>
    <property type="match status" value="1"/>
</dbReference>
<dbReference type="SUPFAM" id="SSF53218">
    <property type="entry name" value="Molybdenum cofactor biosynthesis proteins"/>
    <property type="match status" value="1"/>
</dbReference>
<comment type="function">
    <text evidence="2 13">Catalyzes the insertion of molybdate into adenylated molybdopterin with the concomitant release of AMP.</text>
</comment>
<comment type="similarity">
    <text evidence="4 13">Belongs to the MoeA family.</text>
</comment>
<dbReference type="NCBIfam" id="TIGR00177">
    <property type="entry name" value="molyb_syn"/>
    <property type="match status" value="1"/>
</dbReference>
<dbReference type="InterPro" id="IPR036135">
    <property type="entry name" value="MoeA_linker/N_sf"/>
</dbReference>
<dbReference type="Gene3D" id="3.90.105.10">
    <property type="entry name" value="Molybdopterin biosynthesis moea protein, domain 2"/>
    <property type="match status" value="1"/>
</dbReference>